<keyword evidence="3" id="KW-0863">Zinc-finger</keyword>
<dbReference type="InterPro" id="IPR013087">
    <property type="entry name" value="Znf_C2H2_type"/>
</dbReference>
<dbReference type="GO" id="GO:0005634">
    <property type="term" value="C:nucleus"/>
    <property type="evidence" value="ECO:0007669"/>
    <property type="project" value="UniProtKB-SubCell"/>
</dbReference>
<dbReference type="AlphaFoldDB" id="T2MJ38"/>
<dbReference type="Gene3D" id="3.30.160.60">
    <property type="entry name" value="Classic Zinc Finger"/>
    <property type="match status" value="1"/>
</dbReference>
<evidence type="ECO:0000256" key="1">
    <source>
        <dbReference type="ARBA" id="ARBA00004123"/>
    </source>
</evidence>
<evidence type="ECO:0000256" key="6">
    <source>
        <dbReference type="SAM" id="MobiDB-lite"/>
    </source>
</evidence>
<dbReference type="PANTHER" id="PTHR23215">
    <property type="entry name" value="ZINC FINGER PROTEIN 207"/>
    <property type="match status" value="1"/>
</dbReference>
<dbReference type="GO" id="GO:0000776">
    <property type="term" value="C:kinetochore"/>
    <property type="evidence" value="ECO:0007669"/>
    <property type="project" value="TreeGrafter"/>
</dbReference>
<accession>T2MJ38</accession>
<dbReference type="PROSITE" id="PS00028">
    <property type="entry name" value="ZINC_FINGER_C2H2_1"/>
    <property type="match status" value="2"/>
</dbReference>
<comment type="subcellular location">
    <subcellularLocation>
        <location evidence="1">Nucleus</location>
    </subcellularLocation>
</comment>
<proteinExistence type="evidence at transcript level"/>
<dbReference type="OrthoDB" id="1306014at2759"/>
<evidence type="ECO:0000313" key="8">
    <source>
        <dbReference type="EMBL" id="CDG71955.1"/>
    </source>
</evidence>
<feature type="domain" description="C2H2-type" evidence="7">
    <location>
        <begin position="73"/>
        <end position="94"/>
    </location>
</feature>
<feature type="non-terminal residue" evidence="8">
    <location>
        <position position="1"/>
    </location>
</feature>
<evidence type="ECO:0000256" key="4">
    <source>
        <dbReference type="ARBA" id="ARBA00022833"/>
    </source>
</evidence>
<feature type="compositionally biased region" description="Acidic residues" evidence="6">
    <location>
        <begin position="140"/>
        <end position="150"/>
    </location>
</feature>
<organism evidence="8">
    <name type="scientific">Hydra vulgaris</name>
    <name type="common">Hydra</name>
    <name type="synonym">Hydra attenuata</name>
    <dbReference type="NCBI Taxonomy" id="6087"/>
    <lineage>
        <taxon>Eukaryota</taxon>
        <taxon>Metazoa</taxon>
        <taxon>Cnidaria</taxon>
        <taxon>Hydrozoa</taxon>
        <taxon>Hydroidolina</taxon>
        <taxon>Anthoathecata</taxon>
        <taxon>Aplanulata</taxon>
        <taxon>Hydridae</taxon>
        <taxon>Hydra</taxon>
    </lineage>
</organism>
<dbReference type="GO" id="GO:1990047">
    <property type="term" value="C:spindle matrix"/>
    <property type="evidence" value="ECO:0007669"/>
    <property type="project" value="TreeGrafter"/>
</dbReference>
<dbReference type="GO" id="GO:0008017">
    <property type="term" value="F:microtubule binding"/>
    <property type="evidence" value="ECO:0007669"/>
    <property type="project" value="TreeGrafter"/>
</dbReference>
<dbReference type="EMBL" id="HAAD01005723">
    <property type="protein sequence ID" value="CDG71955.1"/>
    <property type="molecule type" value="mRNA"/>
</dbReference>
<keyword evidence="5" id="KW-0539">Nucleus</keyword>
<feature type="compositionally biased region" description="Basic and acidic residues" evidence="6">
    <location>
        <begin position="121"/>
        <end position="139"/>
    </location>
</feature>
<dbReference type="GO" id="GO:0090307">
    <property type="term" value="P:mitotic spindle assembly"/>
    <property type="evidence" value="ECO:0007669"/>
    <property type="project" value="TreeGrafter"/>
</dbReference>
<name>T2MJ38_HYDVU</name>
<keyword evidence="4" id="KW-0862">Zinc</keyword>
<feature type="region of interest" description="Disordered" evidence="6">
    <location>
        <begin position="363"/>
        <end position="441"/>
    </location>
</feature>
<dbReference type="GO" id="GO:0008608">
    <property type="term" value="P:attachment of spindle microtubules to kinetochore"/>
    <property type="evidence" value="ECO:0007669"/>
    <property type="project" value="TreeGrafter"/>
</dbReference>
<feature type="domain" description="C2H2-type" evidence="7">
    <location>
        <begin position="49"/>
        <end position="70"/>
    </location>
</feature>
<feature type="compositionally biased region" description="Low complexity" evidence="6">
    <location>
        <begin position="393"/>
        <end position="404"/>
    </location>
</feature>
<sequence length="441" mass="48453">MNSVHIAVNTLQETAMVVRAYKDCAWNLYVSQIQTNMGRKKKKQMKPWCWYCNRDFEEEKVLIQHQKAKHFKCHVCHKKLYTGPGLAIHTMQVHKEPITSIPNSVTGRGDIEVEIYGMEGIPEKDLDEKRKQGRIRRDSDDSDDDDDEDDDKKPRLGFPMMPMFPGMPPMPFHPGMMPPGMHLPPIHMHGMPMHGIPPMMHIMRPMPGMMAGMPPMSTSASVIPTSGPPPGVPGPPRQLFPAAATAAEMENKSSGPVGADFKPLNSPQGVSSVSSSHSSYRYIKPPANTIPLVSANSRIIHPDEDSSLEEIKSQLPAYQPIESMPLTVTPQMMHSQISMPPSITGDPRMVNNSFMGAMPPGMPPPSNMMPPGMPPGPPGMPPMPPRGGPPPGFMQQMPPMSHPQQQPPLVGPPFNVQSPGGGQWIPPPPSRPLLSNNNVHF</sequence>
<feature type="region of interest" description="Disordered" evidence="6">
    <location>
        <begin position="117"/>
        <end position="163"/>
    </location>
</feature>
<feature type="compositionally biased region" description="Low complexity" evidence="6">
    <location>
        <begin position="432"/>
        <end position="441"/>
    </location>
</feature>
<dbReference type="SMART" id="SM00355">
    <property type="entry name" value="ZnF_C2H2"/>
    <property type="match status" value="2"/>
</dbReference>
<evidence type="ECO:0000256" key="2">
    <source>
        <dbReference type="ARBA" id="ARBA00022723"/>
    </source>
</evidence>
<evidence type="ECO:0000259" key="7">
    <source>
        <dbReference type="PROSITE" id="PS00028"/>
    </source>
</evidence>
<gene>
    <name evidence="8" type="primary">ZNF207</name>
</gene>
<keyword evidence="2" id="KW-0479">Metal-binding</keyword>
<evidence type="ECO:0000256" key="3">
    <source>
        <dbReference type="ARBA" id="ARBA00022771"/>
    </source>
</evidence>
<dbReference type="CDD" id="cd20908">
    <property type="entry name" value="SUF4-like"/>
    <property type="match status" value="1"/>
</dbReference>
<reference evidence="8" key="1">
    <citation type="journal article" date="2013" name="Genome Biol. Evol.">
        <title>Punctuated emergences of genetic and phenotypic innovations in eumetazoan, bilaterian, euteleostome, and hominidae ancestors.</title>
        <authorList>
            <person name="Wenger Y."/>
            <person name="Galliot B."/>
        </authorList>
    </citation>
    <scope>NUCLEOTIDE SEQUENCE</scope>
    <source>
        <tissue evidence="8">Whole animals</tissue>
    </source>
</reference>
<dbReference type="GO" id="GO:0007094">
    <property type="term" value="P:mitotic spindle assembly checkpoint signaling"/>
    <property type="evidence" value="ECO:0007669"/>
    <property type="project" value="TreeGrafter"/>
</dbReference>
<feature type="compositionally biased region" description="Pro residues" evidence="6">
    <location>
        <begin position="363"/>
        <end position="392"/>
    </location>
</feature>
<protein>
    <submittedName>
        <fullName evidence="8">Zinc finger protein 207</fullName>
    </submittedName>
</protein>
<dbReference type="GO" id="GO:0008270">
    <property type="term" value="F:zinc ion binding"/>
    <property type="evidence" value="ECO:0007669"/>
    <property type="project" value="UniProtKB-KW"/>
</dbReference>
<dbReference type="PANTHER" id="PTHR23215:SF0">
    <property type="entry name" value="BUB3-INTERACTING AND GLEBS MOTIF-CONTAINING PROTEIN ZNF207"/>
    <property type="match status" value="1"/>
</dbReference>
<evidence type="ECO:0000256" key="5">
    <source>
        <dbReference type="ARBA" id="ARBA00023242"/>
    </source>
</evidence>